<accession>A0A7U2F841</accession>
<name>A0A7U2F841_PHANO</name>
<organism evidence="1 2">
    <name type="scientific">Phaeosphaeria nodorum (strain SN15 / ATCC MYA-4574 / FGSC 10173)</name>
    <name type="common">Glume blotch fungus</name>
    <name type="synonym">Parastagonospora nodorum</name>
    <dbReference type="NCBI Taxonomy" id="321614"/>
    <lineage>
        <taxon>Eukaryota</taxon>
        <taxon>Fungi</taxon>
        <taxon>Dikarya</taxon>
        <taxon>Ascomycota</taxon>
        <taxon>Pezizomycotina</taxon>
        <taxon>Dothideomycetes</taxon>
        <taxon>Pleosporomycetidae</taxon>
        <taxon>Pleosporales</taxon>
        <taxon>Pleosporineae</taxon>
        <taxon>Phaeosphaeriaceae</taxon>
        <taxon>Parastagonospora</taxon>
    </lineage>
</organism>
<proteinExistence type="predicted"/>
<dbReference type="AlphaFoldDB" id="A0A7U2F841"/>
<sequence length="125" mass="13789">MSCVMPWKARHRDLDADGIMLPHCNAADHPVGWLHNIANGKCIEGGCGLGRRIMSSTPSLHDKLRGVVRDRVAAPPSILCRAQRNARLAARGLTSGSLTVVLKVKQWYTGTFNSLLRTRIEDDIF</sequence>
<dbReference type="Proteomes" id="UP000663193">
    <property type="component" value="Chromosome 9"/>
</dbReference>
<evidence type="ECO:0000313" key="1">
    <source>
        <dbReference type="EMBL" id="QRC99393.1"/>
    </source>
</evidence>
<dbReference type="EMBL" id="CP069031">
    <property type="protein sequence ID" value="QRC99393.1"/>
    <property type="molecule type" value="Genomic_DNA"/>
</dbReference>
<protein>
    <submittedName>
        <fullName evidence="1">Uncharacterized protein</fullName>
    </submittedName>
</protein>
<evidence type="ECO:0000313" key="2">
    <source>
        <dbReference type="Proteomes" id="UP000663193"/>
    </source>
</evidence>
<dbReference type="VEuPathDB" id="FungiDB:JI435_436940"/>
<keyword evidence="2" id="KW-1185">Reference proteome</keyword>
<reference evidence="2" key="1">
    <citation type="journal article" date="2021" name="BMC Genomics">
        <title>Chromosome-level genome assembly and manually-curated proteome of model necrotroph Parastagonospora nodorum Sn15 reveals a genome-wide trove of candidate effector homologs, and redundancy of virulence-related functions within an accessory chromosome.</title>
        <authorList>
            <person name="Bertazzoni S."/>
            <person name="Jones D.A.B."/>
            <person name="Phan H.T."/>
            <person name="Tan K.-C."/>
            <person name="Hane J.K."/>
        </authorList>
    </citation>
    <scope>NUCLEOTIDE SEQUENCE [LARGE SCALE GENOMIC DNA]</scope>
    <source>
        <strain evidence="2">SN15 / ATCC MYA-4574 / FGSC 10173)</strain>
    </source>
</reference>
<gene>
    <name evidence="1" type="ORF">JI435_436940</name>
</gene>